<gene>
    <name evidence="1" type="ORF">IHE70_03535</name>
</gene>
<dbReference type="EMBL" id="JACYXT010000001">
    <property type="protein sequence ID" value="MBD9722328.1"/>
    <property type="molecule type" value="Genomic_DNA"/>
</dbReference>
<organism evidence="1 2">
    <name type="scientific">Streptomyces caniscabiei</name>
    <dbReference type="NCBI Taxonomy" id="2746961"/>
    <lineage>
        <taxon>Bacteria</taxon>
        <taxon>Bacillati</taxon>
        <taxon>Actinomycetota</taxon>
        <taxon>Actinomycetes</taxon>
        <taxon>Kitasatosporales</taxon>
        <taxon>Streptomycetaceae</taxon>
        <taxon>Streptomyces</taxon>
    </lineage>
</organism>
<dbReference type="GeneID" id="79928836"/>
<protein>
    <submittedName>
        <fullName evidence="1">Uncharacterized protein</fullName>
    </submittedName>
</protein>
<proteinExistence type="predicted"/>
<accession>A0A927KZL7</accession>
<dbReference type="Proteomes" id="UP000661025">
    <property type="component" value="Unassembled WGS sequence"/>
</dbReference>
<name>A0A927KZL7_9ACTN</name>
<sequence length="145" mass="15356">MSRVWQGHVIEGTRFVVPASGVTPRHVLCAVGVGLDPDVISRVVEEAGAGDFTLEEFQREPDPRMREAFDVAVASRRATGVDEFGDDDWAAVDAHDSVAYVLSPPISQATGLDVSRRALAVTAALLAGGATAVKNESSGVARNRR</sequence>
<evidence type="ECO:0000313" key="1">
    <source>
        <dbReference type="EMBL" id="MBD9722328.1"/>
    </source>
</evidence>
<comment type="caution">
    <text evidence="1">The sequence shown here is derived from an EMBL/GenBank/DDBJ whole genome shotgun (WGS) entry which is preliminary data.</text>
</comment>
<evidence type="ECO:0000313" key="2">
    <source>
        <dbReference type="Proteomes" id="UP000661025"/>
    </source>
</evidence>
<dbReference type="AlphaFoldDB" id="A0A927KZL7"/>
<dbReference type="RefSeq" id="WP_192359538.1">
    <property type="nucleotide sequence ID" value="NZ_CP119182.1"/>
</dbReference>
<reference evidence="1" key="1">
    <citation type="submission" date="2020-09" db="EMBL/GenBank/DDBJ databases">
        <title>Streptomyces canutascabiei sp. nov., which causes potato common scab and is distributed across the world.</title>
        <authorList>
            <person name="Nguyen H.P."/>
            <person name="Weisberg A.J."/>
            <person name="Chang J.H."/>
            <person name="Clarke C.R."/>
        </authorList>
    </citation>
    <scope>NUCLEOTIDE SEQUENCE</scope>
    <source>
        <strain evidence="1">ID-01-6.2a</strain>
    </source>
</reference>